<protein>
    <recommendedName>
        <fullName evidence="3">Maintenance system killer protein</fullName>
    </recommendedName>
</protein>
<dbReference type="RefSeq" id="WP_223929150.1">
    <property type="nucleotide sequence ID" value="NZ_BPTU01000001.1"/>
</dbReference>
<proteinExistence type="predicted"/>
<evidence type="ECO:0008006" key="3">
    <source>
        <dbReference type="Google" id="ProtNLM"/>
    </source>
</evidence>
<gene>
    <name evidence="1" type="ORF">PRLR5076_14990</name>
</gene>
<dbReference type="GeneID" id="72467319"/>
<comment type="caution">
    <text evidence="1">The sequence shown here is derived from an EMBL/GenBank/DDBJ whole genome shotgun (WGS) entry which is preliminary data.</text>
</comment>
<reference evidence="1" key="1">
    <citation type="journal article" date="2022" name="Int. J. Syst. Evol. Microbiol.">
        <title>Prevotella lacticifex sp. nov., isolated from the rumen of cows.</title>
        <authorList>
            <person name="Shinkai T."/>
            <person name="Ikeyama N."/>
            <person name="Kumagai M."/>
            <person name="Ohmori H."/>
            <person name="Sakamoto M."/>
            <person name="Ohkuma M."/>
            <person name="Mitsumori M."/>
        </authorList>
    </citation>
    <scope>NUCLEOTIDE SEQUENCE</scope>
    <source>
        <strain evidence="1">R5076</strain>
    </source>
</reference>
<dbReference type="AlphaFoldDB" id="A0A9R1C9P0"/>
<name>A0A9R1C9P0_9BACT</name>
<keyword evidence="2" id="KW-1185">Reference proteome</keyword>
<accession>A0A9R1C9P0</accession>
<evidence type="ECO:0000313" key="2">
    <source>
        <dbReference type="Proteomes" id="UP000825483"/>
    </source>
</evidence>
<organism evidence="1 2">
    <name type="scientific">Prevotella lacticifex</name>
    <dbReference type="NCBI Taxonomy" id="2854755"/>
    <lineage>
        <taxon>Bacteria</taxon>
        <taxon>Pseudomonadati</taxon>
        <taxon>Bacteroidota</taxon>
        <taxon>Bacteroidia</taxon>
        <taxon>Bacteroidales</taxon>
        <taxon>Prevotellaceae</taxon>
        <taxon>Prevotella</taxon>
    </lineage>
</organism>
<evidence type="ECO:0000313" key="1">
    <source>
        <dbReference type="EMBL" id="GJG58648.1"/>
    </source>
</evidence>
<dbReference type="EMBL" id="BPUB01000001">
    <property type="protein sequence ID" value="GJG58648.1"/>
    <property type="molecule type" value="Genomic_DNA"/>
</dbReference>
<dbReference type="Proteomes" id="UP000825483">
    <property type="component" value="Unassembled WGS sequence"/>
</dbReference>
<sequence length="86" mass="10572">MAEQKKQRSIHFSEMQRYIDLAYQRRQTVNIKAFRSDGHRVEYRGWLVHHQYWKGGYMRIVNPMSHQLRLLPEIFIYEVNGMKVYL</sequence>